<evidence type="ECO:0008006" key="4">
    <source>
        <dbReference type="Google" id="ProtNLM"/>
    </source>
</evidence>
<evidence type="ECO:0000256" key="1">
    <source>
        <dbReference type="SAM" id="MobiDB-lite"/>
    </source>
</evidence>
<sequence>MSTKFDPKAAAQRFISAVNSVGPEEADSSVVEAPKRGRKKETSEQKKIQTTIYFYEEELVRIEEQTGRGKKEKDKSALVRSAVDMVLDIPDLEYSSLKNAAAQQGRSMGEIVFKALQAYLGI</sequence>
<evidence type="ECO:0000313" key="3">
    <source>
        <dbReference type="Proteomes" id="UP001211006"/>
    </source>
</evidence>
<dbReference type="Proteomes" id="UP001211006">
    <property type="component" value="Unassembled WGS sequence"/>
</dbReference>
<evidence type="ECO:0000313" key="2">
    <source>
        <dbReference type="EMBL" id="MDB7908451.1"/>
    </source>
</evidence>
<dbReference type="RefSeq" id="WP_055271493.1">
    <property type="nucleotide sequence ID" value="NZ_JAQLWN010000029.1"/>
</dbReference>
<gene>
    <name evidence="2" type="ORF">PND83_20920</name>
</gene>
<name>A0AAW6CCC5_FLAPL</name>
<reference evidence="2" key="1">
    <citation type="submission" date="2023-01" db="EMBL/GenBank/DDBJ databases">
        <title>Human gut microbiome strain richness.</title>
        <authorList>
            <person name="Chen-Liaw A."/>
        </authorList>
    </citation>
    <scope>NUCLEOTIDE SEQUENCE</scope>
    <source>
        <strain evidence="2">2225st1_A6_2225SCRN_200828</strain>
    </source>
</reference>
<dbReference type="EMBL" id="JAQLWO010000033">
    <property type="protein sequence ID" value="MDB7908451.1"/>
    <property type="molecule type" value="Genomic_DNA"/>
</dbReference>
<dbReference type="AlphaFoldDB" id="A0AAW6CCC5"/>
<feature type="region of interest" description="Disordered" evidence="1">
    <location>
        <begin position="25"/>
        <end position="45"/>
    </location>
</feature>
<organism evidence="2 3">
    <name type="scientific">Flavonifractor plautii</name>
    <name type="common">Fusobacterium plautii</name>
    <dbReference type="NCBI Taxonomy" id="292800"/>
    <lineage>
        <taxon>Bacteria</taxon>
        <taxon>Bacillati</taxon>
        <taxon>Bacillota</taxon>
        <taxon>Clostridia</taxon>
        <taxon>Eubacteriales</taxon>
        <taxon>Oscillospiraceae</taxon>
        <taxon>Flavonifractor</taxon>
    </lineage>
</organism>
<protein>
    <recommendedName>
        <fullName evidence="4">CopG family transcriptional regulator</fullName>
    </recommendedName>
</protein>
<proteinExistence type="predicted"/>
<accession>A0AAW6CCC5</accession>
<comment type="caution">
    <text evidence="2">The sequence shown here is derived from an EMBL/GenBank/DDBJ whole genome shotgun (WGS) entry which is preliminary data.</text>
</comment>